<evidence type="ECO:0000256" key="6">
    <source>
        <dbReference type="ARBA" id="ARBA00022917"/>
    </source>
</evidence>
<dbReference type="PIRSF" id="PIRSF005901">
    <property type="entry name" value="EF-P"/>
    <property type="match status" value="1"/>
</dbReference>
<dbReference type="UniPathway" id="UPA00345"/>
<dbReference type="GO" id="GO:0043043">
    <property type="term" value="P:peptide biosynthetic process"/>
    <property type="evidence" value="ECO:0007669"/>
    <property type="project" value="InterPro"/>
</dbReference>
<evidence type="ECO:0000259" key="10">
    <source>
        <dbReference type="SMART" id="SM00841"/>
    </source>
</evidence>
<comment type="subcellular location">
    <subcellularLocation>
        <location evidence="1 7">Cytoplasm</location>
    </subcellularLocation>
</comment>
<proteinExistence type="inferred from homology"/>
<dbReference type="PANTHER" id="PTHR30053:SF12">
    <property type="entry name" value="ELONGATION FACTOR P (EF-P) FAMILY PROTEIN"/>
    <property type="match status" value="1"/>
</dbReference>
<evidence type="ECO:0000256" key="8">
    <source>
        <dbReference type="NCBIfam" id="TIGR00038"/>
    </source>
</evidence>
<protein>
    <recommendedName>
        <fullName evidence="7 8">Elongation factor P</fullName>
        <shortName evidence="7">EF-P</shortName>
    </recommendedName>
</protein>
<evidence type="ECO:0000313" key="13">
    <source>
        <dbReference type="Proteomes" id="UP000198324"/>
    </source>
</evidence>
<keyword evidence="4 7" id="KW-0963">Cytoplasm</keyword>
<organism evidence="12 13">
    <name type="scientific">Humidesulfovibrio mexicanus</name>
    <dbReference type="NCBI Taxonomy" id="147047"/>
    <lineage>
        <taxon>Bacteria</taxon>
        <taxon>Pseudomonadati</taxon>
        <taxon>Thermodesulfobacteriota</taxon>
        <taxon>Desulfovibrionia</taxon>
        <taxon>Desulfovibrionales</taxon>
        <taxon>Desulfovibrionaceae</taxon>
        <taxon>Humidesulfovibrio</taxon>
    </lineage>
</organism>
<dbReference type="SMART" id="SM00841">
    <property type="entry name" value="Elong-fact-P_C"/>
    <property type="match status" value="1"/>
</dbReference>
<comment type="similarity">
    <text evidence="3 7 9">Belongs to the elongation factor P family.</text>
</comment>
<feature type="domain" description="Translation elongation factor P/YeiP central" evidence="11">
    <location>
        <begin position="67"/>
        <end position="121"/>
    </location>
</feature>
<dbReference type="InterPro" id="IPR013852">
    <property type="entry name" value="Transl_elong_P/YeiP_CS"/>
</dbReference>
<feature type="domain" description="Elongation factor P C-terminal" evidence="10">
    <location>
        <begin position="129"/>
        <end position="184"/>
    </location>
</feature>
<dbReference type="FunFam" id="2.30.30.30:FF:000003">
    <property type="entry name" value="Elongation factor P"/>
    <property type="match status" value="1"/>
</dbReference>
<dbReference type="NCBIfam" id="TIGR00038">
    <property type="entry name" value="efp"/>
    <property type="match status" value="1"/>
</dbReference>
<dbReference type="InterPro" id="IPR008991">
    <property type="entry name" value="Translation_prot_SH3-like_sf"/>
</dbReference>
<dbReference type="AlphaFoldDB" id="A0A238ZFM6"/>
<keyword evidence="5 7" id="KW-0251">Elongation factor</keyword>
<dbReference type="InterPro" id="IPR013185">
    <property type="entry name" value="Transl_elong_KOW-like"/>
</dbReference>
<reference evidence="12 13" key="1">
    <citation type="submission" date="2017-06" db="EMBL/GenBank/DDBJ databases">
        <authorList>
            <person name="Kim H.J."/>
            <person name="Triplett B.A."/>
        </authorList>
    </citation>
    <scope>NUCLEOTIDE SEQUENCE [LARGE SCALE GENOMIC DNA]</scope>
    <source>
        <strain evidence="12 13">DSM 13116</strain>
    </source>
</reference>
<dbReference type="InterPro" id="IPR020599">
    <property type="entry name" value="Transl_elong_fac_P/YeiP"/>
</dbReference>
<dbReference type="Proteomes" id="UP000198324">
    <property type="component" value="Unassembled WGS sequence"/>
</dbReference>
<dbReference type="OrthoDB" id="9801844at2"/>
<dbReference type="SUPFAM" id="SSF50104">
    <property type="entry name" value="Translation proteins SH3-like domain"/>
    <property type="match status" value="1"/>
</dbReference>
<evidence type="ECO:0000256" key="7">
    <source>
        <dbReference type="HAMAP-Rule" id="MF_00141"/>
    </source>
</evidence>
<dbReference type="GO" id="GO:0003746">
    <property type="term" value="F:translation elongation factor activity"/>
    <property type="evidence" value="ECO:0007669"/>
    <property type="project" value="UniProtKB-UniRule"/>
</dbReference>
<dbReference type="GO" id="GO:0005829">
    <property type="term" value="C:cytosol"/>
    <property type="evidence" value="ECO:0007669"/>
    <property type="project" value="UniProtKB-ARBA"/>
</dbReference>
<dbReference type="HAMAP" id="MF_00141">
    <property type="entry name" value="EF_P"/>
    <property type="match status" value="1"/>
</dbReference>
<evidence type="ECO:0000259" key="11">
    <source>
        <dbReference type="SMART" id="SM01185"/>
    </source>
</evidence>
<dbReference type="InterPro" id="IPR012340">
    <property type="entry name" value="NA-bd_OB-fold"/>
</dbReference>
<dbReference type="Gene3D" id="2.40.50.140">
    <property type="entry name" value="Nucleic acid-binding proteins"/>
    <property type="match status" value="2"/>
</dbReference>
<dbReference type="Pfam" id="PF09285">
    <property type="entry name" value="Elong-fact-P_C"/>
    <property type="match status" value="1"/>
</dbReference>
<dbReference type="NCBIfam" id="NF001810">
    <property type="entry name" value="PRK00529.1"/>
    <property type="match status" value="1"/>
</dbReference>
<dbReference type="RefSeq" id="WP_089273278.1">
    <property type="nucleotide sequence ID" value="NZ_FZOC01000002.1"/>
</dbReference>
<dbReference type="EMBL" id="FZOC01000002">
    <property type="protein sequence ID" value="SNR82147.1"/>
    <property type="molecule type" value="Genomic_DNA"/>
</dbReference>
<keyword evidence="13" id="KW-1185">Reference proteome</keyword>
<dbReference type="SMART" id="SM01185">
    <property type="entry name" value="EFP"/>
    <property type="match status" value="1"/>
</dbReference>
<sequence>MYSTSDFRRGLKIEMDGKPYEIVEFQHVKPGKGGAFVRTKLRHILTGRVIDETFRSGEKVDKPDISMQEMQYLYREGTDFVFMDLESYEQKNIPATQVGEKGGYVKEGETVKVMLYNGELFDMDLPASVALEVVETEPGVQGDRVTGAYKPAKLETGITVNVPLFIAQGERIKVDTRTGEYLSRE</sequence>
<dbReference type="SUPFAM" id="SSF50249">
    <property type="entry name" value="Nucleic acid-binding proteins"/>
    <property type="match status" value="2"/>
</dbReference>
<evidence type="ECO:0000313" key="12">
    <source>
        <dbReference type="EMBL" id="SNR82147.1"/>
    </source>
</evidence>
<evidence type="ECO:0000256" key="5">
    <source>
        <dbReference type="ARBA" id="ARBA00022768"/>
    </source>
</evidence>
<dbReference type="CDD" id="cd05794">
    <property type="entry name" value="S1_EF-P_repeat_2"/>
    <property type="match status" value="1"/>
</dbReference>
<dbReference type="FunFam" id="2.40.50.140:FF:000009">
    <property type="entry name" value="Elongation factor P"/>
    <property type="match status" value="1"/>
</dbReference>
<dbReference type="InterPro" id="IPR011768">
    <property type="entry name" value="Transl_elongation_fac_P"/>
</dbReference>
<accession>A0A238ZFM6</accession>
<dbReference type="Pfam" id="PF08207">
    <property type="entry name" value="EFP_N"/>
    <property type="match status" value="1"/>
</dbReference>
<comment type="function">
    <text evidence="7">Involved in peptide bond synthesis. Stimulates efficient translation and peptide-bond synthesis on native or reconstituted 70S ribosomes in vitro. Probably functions indirectly by altering the affinity of the ribosome for aminoacyl-tRNA, thus increasing their reactivity as acceptors for peptidyl transferase.</text>
</comment>
<evidence type="ECO:0000256" key="3">
    <source>
        <dbReference type="ARBA" id="ARBA00009479"/>
    </source>
</evidence>
<comment type="pathway">
    <text evidence="2 7">Protein biosynthesis; polypeptide chain elongation.</text>
</comment>
<dbReference type="InterPro" id="IPR014722">
    <property type="entry name" value="Rib_uL2_dom2"/>
</dbReference>
<evidence type="ECO:0000256" key="9">
    <source>
        <dbReference type="RuleBase" id="RU004389"/>
    </source>
</evidence>
<dbReference type="FunFam" id="2.40.50.140:FF:000004">
    <property type="entry name" value="Elongation factor P"/>
    <property type="match status" value="1"/>
</dbReference>
<keyword evidence="6 7" id="KW-0648">Protein biosynthesis</keyword>
<dbReference type="PANTHER" id="PTHR30053">
    <property type="entry name" value="ELONGATION FACTOR P"/>
    <property type="match status" value="1"/>
</dbReference>
<evidence type="ECO:0000256" key="2">
    <source>
        <dbReference type="ARBA" id="ARBA00004815"/>
    </source>
</evidence>
<gene>
    <name evidence="7" type="primary">efp</name>
    <name evidence="12" type="ORF">SAMN04488503_1504</name>
</gene>
<dbReference type="InterPro" id="IPR001059">
    <property type="entry name" value="Transl_elong_P/YeiP_cen"/>
</dbReference>
<dbReference type="CDD" id="cd04470">
    <property type="entry name" value="S1_EF-P_repeat_1"/>
    <property type="match status" value="1"/>
</dbReference>
<dbReference type="PROSITE" id="PS01275">
    <property type="entry name" value="EFP"/>
    <property type="match status" value="1"/>
</dbReference>
<evidence type="ECO:0000256" key="1">
    <source>
        <dbReference type="ARBA" id="ARBA00004496"/>
    </source>
</evidence>
<dbReference type="InterPro" id="IPR015365">
    <property type="entry name" value="Elong-fact-P_C"/>
</dbReference>
<dbReference type="Gene3D" id="2.30.30.30">
    <property type="match status" value="1"/>
</dbReference>
<dbReference type="Pfam" id="PF01132">
    <property type="entry name" value="EFP"/>
    <property type="match status" value="1"/>
</dbReference>
<evidence type="ECO:0000256" key="4">
    <source>
        <dbReference type="ARBA" id="ARBA00022490"/>
    </source>
</evidence>
<name>A0A238ZFM6_9BACT</name>